<dbReference type="Proteomes" id="UP000230732">
    <property type="component" value="Unassembled WGS sequence"/>
</dbReference>
<protein>
    <submittedName>
        <fullName evidence="1">C/D box methylation guide ribonucleoprotein complex aNOP56 subunit</fullName>
    </submittedName>
</protein>
<dbReference type="InterPro" id="IPR042239">
    <property type="entry name" value="Nop_C"/>
</dbReference>
<evidence type="ECO:0000313" key="1">
    <source>
        <dbReference type="EMBL" id="PIY58710.1"/>
    </source>
</evidence>
<keyword evidence="1" id="KW-0687">Ribonucleoprotein</keyword>
<proteinExistence type="predicted"/>
<name>A0A2M7Q6K7_9BACT</name>
<dbReference type="EMBL" id="PFKX01000016">
    <property type="protein sequence ID" value="PIY58710.1"/>
    <property type="molecule type" value="Genomic_DNA"/>
</dbReference>
<accession>A0A2M7Q6K7</accession>
<sequence>VRGKISRTLAVKIATAAKADAFTKRFIAKELREQFEARYIAVMAEYSKGKTNEVPGNR</sequence>
<evidence type="ECO:0000313" key="2">
    <source>
        <dbReference type="Proteomes" id="UP000230732"/>
    </source>
</evidence>
<dbReference type="AlphaFoldDB" id="A0A2M7Q6K7"/>
<organism evidence="1 2">
    <name type="scientific">Candidatus Yonathbacteria bacterium CG_4_10_14_0_8_um_filter_43_17</name>
    <dbReference type="NCBI Taxonomy" id="1975099"/>
    <lineage>
        <taxon>Bacteria</taxon>
        <taxon>Candidatus Yonathiibacteriota</taxon>
    </lineage>
</organism>
<reference evidence="2" key="1">
    <citation type="submission" date="2017-09" db="EMBL/GenBank/DDBJ databases">
        <title>Depth-based differentiation of microbial function through sediment-hosted aquifers and enrichment of novel symbionts in the deep terrestrial subsurface.</title>
        <authorList>
            <person name="Probst A.J."/>
            <person name="Ladd B."/>
            <person name="Jarett J.K."/>
            <person name="Geller-Mcgrath D.E."/>
            <person name="Sieber C.M.K."/>
            <person name="Emerson J.B."/>
            <person name="Anantharaman K."/>
            <person name="Thomas B.C."/>
            <person name="Malmstrom R."/>
            <person name="Stieglmeier M."/>
            <person name="Klingl A."/>
            <person name="Woyke T."/>
            <person name="Ryan C.M."/>
            <person name="Banfield J.F."/>
        </authorList>
    </citation>
    <scope>NUCLEOTIDE SEQUENCE [LARGE SCALE GENOMIC DNA]</scope>
</reference>
<comment type="caution">
    <text evidence="1">The sequence shown here is derived from an EMBL/GenBank/DDBJ whole genome shotgun (WGS) entry which is preliminary data.</text>
</comment>
<dbReference type="Gene3D" id="1.10.246.90">
    <property type="entry name" value="Nop domain"/>
    <property type="match status" value="1"/>
</dbReference>
<feature type="non-terminal residue" evidence="1">
    <location>
        <position position="1"/>
    </location>
</feature>
<dbReference type="GO" id="GO:1990904">
    <property type="term" value="C:ribonucleoprotein complex"/>
    <property type="evidence" value="ECO:0007669"/>
    <property type="project" value="UniProtKB-KW"/>
</dbReference>
<gene>
    <name evidence="1" type="ORF">COY98_00600</name>
</gene>
<dbReference type="InterPro" id="IPR036070">
    <property type="entry name" value="Nop_dom_sf"/>
</dbReference>
<dbReference type="SUPFAM" id="SSF89124">
    <property type="entry name" value="Nop domain"/>
    <property type="match status" value="1"/>
</dbReference>